<evidence type="ECO:0000256" key="1">
    <source>
        <dbReference type="SAM" id="Phobius"/>
    </source>
</evidence>
<dbReference type="RefSeq" id="WP_268610901.1">
    <property type="nucleotide sequence ID" value="NZ_CP113797.1"/>
</dbReference>
<dbReference type="Proteomes" id="UP001163152">
    <property type="component" value="Chromosome"/>
</dbReference>
<keyword evidence="1" id="KW-0472">Membrane</keyword>
<keyword evidence="1" id="KW-1133">Transmembrane helix</keyword>
<proteinExistence type="predicted"/>
<accession>A0A9E8ZGU7</accession>
<organism evidence="2 3">
    <name type="scientific">Thermocoleostomius sinensis A174</name>
    <dbReference type="NCBI Taxonomy" id="2016057"/>
    <lineage>
        <taxon>Bacteria</taxon>
        <taxon>Bacillati</taxon>
        <taxon>Cyanobacteriota</taxon>
        <taxon>Cyanophyceae</taxon>
        <taxon>Oculatellales</taxon>
        <taxon>Oculatellaceae</taxon>
        <taxon>Thermocoleostomius</taxon>
    </lineage>
</organism>
<feature type="transmembrane region" description="Helical" evidence="1">
    <location>
        <begin position="98"/>
        <end position="115"/>
    </location>
</feature>
<reference evidence="2" key="1">
    <citation type="submission" date="2022-12" db="EMBL/GenBank/DDBJ databases">
        <title>Polyphasic identification of a Novel Hot-Spring Cyanobacterium Ocullathermofonsia sinensis gen nov. sp. nov. and Genomic Insights on its Adaptations to the Thermal Habitat.</title>
        <authorList>
            <person name="Daroch M."/>
            <person name="Tang J."/>
            <person name="Jiang Y."/>
        </authorList>
    </citation>
    <scope>NUCLEOTIDE SEQUENCE</scope>
    <source>
        <strain evidence="2">PKUAC-SCTA174</strain>
    </source>
</reference>
<keyword evidence="3" id="KW-1185">Reference proteome</keyword>
<protein>
    <submittedName>
        <fullName evidence="2">Zinc ribbon domain-containing protein</fullName>
    </submittedName>
</protein>
<keyword evidence="1" id="KW-0812">Transmembrane</keyword>
<dbReference type="EMBL" id="CP113797">
    <property type="protein sequence ID" value="WAL60945.1"/>
    <property type="molecule type" value="Genomic_DNA"/>
</dbReference>
<gene>
    <name evidence="2" type="ORF">OXH18_02800</name>
</gene>
<name>A0A9E8ZGU7_9CYAN</name>
<dbReference type="AlphaFoldDB" id="A0A9E8ZGU7"/>
<dbReference type="KEGG" id="tsin:OXH18_02800"/>
<evidence type="ECO:0000313" key="3">
    <source>
        <dbReference type="Proteomes" id="UP001163152"/>
    </source>
</evidence>
<sequence>MPVCPRCQQFVESQAIVCPTCRLMLKAHGHPGIPLFRAEEDEYLCQTCTYHEDDTCNFPQRPFAKECTLYHNPQTSTQVLTYRPSRQALVKHWLRRNAPLLIVVALLLISLLIALS</sequence>
<evidence type="ECO:0000313" key="2">
    <source>
        <dbReference type="EMBL" id="WAL60945.1"/>
    </source>
</evidence>